<feature type="repeat" description="PPR" evidence="2">
    <location>
        <begin position="431"/>
        <end position="465"/>
    </location>
</feature>
<gene>
    <name evidence="3" type="ORF">KP509_13G057100</name>
</gene>
<organism evidence="3 4">
    <name type="scientific">Ceratopteris richardii</name>
    <name type="common">Triangle waterfern</name>
    <dbReference type="NCBI Taxonomy" id="49495"/>
    <lineage>
        <taxon>Eukaryota</taxon>
        <taxon>Viridiplantae</taxon>
        <taxon>Streptophyta</taxon>
        <taxon>Embryophyta</taxon>
        <taxon>Tracheophyta</taxon>
        <taxon>Polypodiopsida</taxon>
        <taxon>Polypodiidae</taxon>
        <taxon>Polypodiales</taxon>
        <taxon>Pteridineae</taxon>
        <taxon>Pteridaceae</taxon>
        <taxon>Parkerioideae</taxon>
        <taxon>Ceratopteris</taxon>
    </lineage>
</organism>
<dbReference type="GO" id="GO:0009451">
    <property type="term" value="P:RNA modification"/>
    <property type="evidence" value="ECO:0007669"/>
    <property type="project" value="InterPro"/>
</dbReference>
<dbReference type="OMA" id="THLVHKD"/>
<evidence type="ECO:0008006" key="5">
    <source>
        <dbReference type="Google" id="ProtNLM"/>
    </source>
</evidence>
<feature type="repeat" description="PPR" evidence="2">
    <location>
        <begin position="532"/>
        <end position="566"/>
    </location>
</feature>
<dbReference type="Pfam" id="PF13041">
    <property type="entry name" value="PPR_2"/>
    <property type="match status" value="3"/>
</dbReference>
<keyword evidence="1" id="KW-0677">Repeat</keyword>
<proteinExistence type="predicted"/>
<evidence type="ECO:0000313" key="4">
    <source>
        <dbReference type="Proteomes" id="UP000825935"/>
    </source>
</evidence>
<dbReference type="GO" id="GO:0048731">
    <property type="term" value="P:system development"/>
    <property type="evidence" value="ECO:0007669"/>
    <property type="project" value="UniProtKB-ARBA"/>
</dbReference>
<dbReference type="FunFam" id="1.25.40.10:FF:000285">
    <property type="entry name" value="Pentatricopeptide repeat-containing protein, chloroplastic"/>
    <property type="match status" value="2"/>
</dbReference>
<dbReference type="NCBIfam" id="TIGR00756">
    <property type="entry name" value="PPR"/>
    <property type="match status" value="3"/>
</dbReference>
<sequence>MLFNSRCWARDCSLILGRCWASSWCSFVIFKQHGHCHNSFHHDSLIGALKGAKKTDKEEHLVSRDIVYNLLQGCLAKKDLALGRYIRCLMVSSGLDFIAPLGDHLIRTLALCGSLLEAETVFLKISKPSTFTWNAILFAHVNLGQGRNVLLLYAKMQHEGLQPDGVTFLHVLKACGSTQDLFHGRYLHNQIIDSVVSVDAATGNSLVGMYAKCGSIEEAFAVFQSLPIRDAISWGAMIAGYVAHDKCDEAVHLFCRMPIEEMFSSKAVIAYTLKACGSIKALSLGRLIHDKIEKSGTYDSLIGNALLNMYSLFGLIDEAQRVFDRIQDKTVHMWGEMIAGHAGHNLPEKALQIFDSMNHKDLKFDKFSCLQILKACGSLGAVRQGRVMYDHAVRAGLDSDTMIGNTLIDVFAKCGSIEEAQKVFFIVKNPDVISWTVMIAGYAERGDGNQALFLFKKMQAKGLVPSKVSYLGALKACGTIKNLERGRKIHDQIANTELMSDVLIGATLIDMYAKCGSISEARELFDCLPNRNIVVWGAMMAGYAQHGHGVDALELYKMMQHENLSPDKVLFSSVLQGCASVGYLYSGRLLHDRIIRDGFESQVIVGNTLIDLYIKCGLVEEARTVFDCLINRDTVTWATMIAGYAQYNFNFCALKLFENSLQRGIALNKVVLLGLLKACGSIKAIQLGQLVHHYVLKGGLEGDLAVCNTLIDMYGKSGSLREAHRVFDGMKHKDEVSWSALIIGYAWCSDWNQVQNCLKTIQGLGMKLDNVTFTSILTACSHGGLVEEGQLLFRSMMEEHNIVPRIEHYSCLIDLLSRNGCLLAAKDLLRSIPLPPDMIIWVSLLTSCQFFGHGKMGTDCFGHSFYLDPNDPSSFMLMAKLCADGSWHLDTQKMSELKGNPEGQSNCALAWIEVGGKINEFITGDHG</sequence>
<dbReference type="EMBL" id="CM035418">
    <property type="protein sequence ID" value="KAH7421431.1"/>
    <property type="molecule type" value="Genomic_DNA"/>
</dbReference>
<dbReference type="OrthoDB" id="185373at2759"/>
<dbReference type="AlphaFoldDB" id="A0A8T2TDT1"/>
<dbReference type="Proteomes" id="UP000825935">
    <property type="component" value="Chromosome 13"/>
</dbReference>
<comment type="caution">
    <text evidence="3">The sequence shown here is derived from an EMBL/GenBank/DDBJ whole genome shotgun (WGS) entry which is preliminary data.</text>
</comment>
<feature type="repeat" description="PPR" evidence="2">
    <location>
        <begin position="703"/>
        <end position="737"/>
    </location>
</feature>
<dbReference type="InterPro" id="IPR046960">
    <property type="entry name" value="PPR_At4g14850-like_plant"/>
</dbReference>
<dbReference type="FunFam" id="1.25.40.10:FF:000031">
    <property type="entry name" value="Pentatricopeptide repeat-containing protein mitochondrial"/>
    <property type="match status" value="1"/>
</dbReference>
<reference evidence="3" key="1">
    <citation type="submission" date="2021-08" db="EMBL/GenBank/DDBJ databases">
        <title>WGS assembly of Ceratopteris richardii.</title>
        <authorList>
            <person name="Marchant D.B."/>
            <person name="Chen G."/>
            <person name="Jenkins J."/>
            <person name="Shu S."/>
            <person name="Leebens-Mack J."/>
            <person name="Grimwood J."/>
            <person name="Schmutz J."/>
            <person name="Soltis P."/>
            <person name="Soltis D."/>
            <person name="Chen Z.-H."/>
        </authorList>
    </citation>
    <scope>NUCLEOTIDE SEQUENCE</scope>
    <source>
        <strain evidence="3">Whitten #5841</strain>
        <tissue evidence="3">Leaf</tissue>
    </source>
</reference>
<dbReference type="Pfam" id="PF01535">
    <property type="entry name" value="PPR"/>
    <property type="match status" value="10"/>
</dbReference>
<dbReference type="PANTHER" id="PTHR47926">
    <property type="entry name" value="PENTATRICOPEPTIDE REPEAT-CONTAINING PROTEIN"/>
    <property type="match status" value="1"/>
</dbReference>
<feature type="repeat" description="PPR" evidence="2">
    <location>
        <begin position="230"/>
        <end position="264"/>
    </location>
</feature>
<keyword evidence="4" id="KW-1185">Reference proteome</keyword>
<accession>A0A8T2TDT1</accession>
<evidence type="ECO:0000256" key="1">
    <source>
        <dbReference type="ARBA" id="ARBA00022737"/>
    </source>
</evidence>
<evidence type="ECO:0000256" key="2">
    <source>
        <dbReference type="PROSITE-ProRule" id="PRU00708"/>
    </source>
</evidence>
<dbReference type="PROSITE" id="PS51375">
    <property type="entry name" value="PPR"/>
    <property type="match status" value="6"/>
</dbReference>
<protein>
    <recommendedName>
        <fullName evidence="5">Pentatricopeptide repeat-containing protein</fullName>
    </recommendedName>
</protein>
<dbReference type="FunFam" id="1.25.40.10:FF:000158">
    <property type="entry name" value="pentatricopeptide repeat-containing protein At2g33680"/>
    <property type="match status" value="1"/>
</dbReference>
<name>A0A8T2TDT1_CERRI</name>
<feature type="repeat" description="PPR" evidence="2">
    <location>
        <begin position="769"/>
        <end position="804"/>
    </location>
</feature>
<evidence type="ECO:0000313" key="3">
    <source>
        <dbReference type="EMBL" id="KAH7421431.1"/>
    </source>
</evidence>
<dbReference type="GO" id="GO:0003723">
    <property type="term" value="F:RNA binding"/>
    <property type="evidence" value="ECO:0007669"/>
    <property type="project" value="InterPro"/>
</dbReference>
<feature type="repeat" description="PPR" evidence="2">
    <location>
        <begin position="129"/>
        <end position="163"/>
    </location>
</feature>
<dbReference type="Gene3D" id="1.25.40.10">
    <property type="entry name" value="Tetratricopeptide repeat domain"/>
    <property type="match status" value="5"/>
</dbReference>
<dbReference type="InterPro" id="IPR011990">
    <property type="entry name" value="TPR-like_helical_dom_sf"/>
</dbReference>
<dbReference type="InterPro" id="IPR002885">
    <property type="entry name" value="PPR_rpt"/>
</dbReference>